<dbReference type="InParanoid" id="A0A212FG90"/>
<name>A0A212FG90_DANPL</name>
<feature type="domain" description="Methuselah N-terminal" evidence="9">
    <location>
        <begin position="39"/>
        <end position="101"/>
    </location>
</feature>
<evidence type="ECO:0000256" key="4">
    <source>
        <dbReference type="ARBA" id="ARBA00022989"/>
    </source>
</evidence>
<feature type="signal peptide" evidence="8">
    <location>
        <begin position="1"/>
        <end position="16"/>
    </location>
</feature>
<keyword evidence="11" id="KW-1185">Reference proteome</keyword>
<evidence type="ECO:0000313" key="11">
    <source>
        <dbReference type="Proteomes" id="UP000007151"/>
    </source>
</evidence>
<proteinExistence type="inferred from homology"/>
<protein>
    <recommendedName>
        <fullName evidence="9">Methuselah N-terminal domain-containing protein</fullName>
    </recommendedName>
</protein>
<evidence type="ECO:0000313" key="10">
    <source>
        <dbReference type="EMBL" id="OWR52755.1"/>
    </source>
</evidence>
<keyword evidence="4" id="KW-0472">Membrane</keyword>
<evidence type="ECO:0000256" key="6">
    <source>
        <dbReference type="ARBA" id="ARBA00023170"/>
    </source>
</evidence>
<comment type="subcellular location">
    <subcellularLocation>
        <location evidence="1">Endomembrane system</location>
        <topology evidence="1">Multi-pass membrane protein</topology>
    </subcellularLocation>
</comment>
<keyword evidence="5" id="KW-0297">G-protein coupled receptor</keyword>
<evidence type="ECO:0000256" key="7">
    <source>
        <dbReference type="ARBA" id="ARBA00023224"/>
    </source>
</evidence>
<keyword evidence="4" id="KW-1133">Transmembrane helix</keyword>
<evidence type="ECO:0000259" key="9">
    <source>
        <dbReference type="Pfam" id="PF06652"/>
    </source>
</evidence>
<dbReference type="GO" id="GO:0012505">
    <property type="term" value="C:endomembrane system"/>
    <property type="evidence" value="ECO:0007669"/>
    <property type="project" value="UniProtKB-SubCell"/>
</dbReference>
<accession>A0A212FG90</accession>
<dbReference type="EMBL" id="AGBW02008693">
    <property type="protein sequence ID" value="OWR52755.1"/>
    <property type="molecule type" value="Genomic_DNA"/>
</dbReference>
<feature type="chain" id="PRO_5011114184" description="Methuselah N-terminal domain-containing protein" evidence="8">
    <location>
        <begin position="17"/>
        <end position="142"/>
    </location>
</feature>
<dbReference type="InterPro" id="IPR036272">
    <property type="entry name" value="Methuselah_N_sf"/>
</dbReference>
<dbReference type="AlphaFoldDB" id="A0A212FG90"/>
<dbReference type="SUPFAM" id="SSF63877">
    <property type="entry name" value="Methuselah ectodomain"/>
    <property type="match status" value="1"/>
</dbReference>
<evidence type="ECO:0000256" key="1">
    <source>
        <dbReference type="ARBA" id="ARBA00004127"/>
    </source>
</evidence>
<evidence type="ECO:0000256" key="2">
    <source>
        <dbReference type="ARBA" id="ARBA00008979"/>
    </source>
</evidence>
<dbReference type="Pfam" id="PF06652">
    <property type="entry name" value="Methuselah_N"/>
    <property type="match status" value="1"/>
</dbReference>
<keyword evidence="8" id="KW-0732">Signal</keyword>
<evidence type="ECO:0000256" key="8">
    <source>
        <dbReference type="SAM" id="SignalP"/>
    </source>
</evidence>
<keyword evidence="3" id="KW-0812">Transmembrane</keyword>
<comment type="caution">
    <text evidence="10">The sequence shown here is derived from an EMBL/GenBank/DDBJ whole genome shotgun (WGS) entry which is preliminary data.</text>
</comment>
<dbReference type="KEGG" id="dpl:KGM_207708"/>
<gene>
    <name evidence="10" type="ORF">KGM_207708</name>
</gene>
<organism evidence="10 11">
    <name type="scientific">Danaus plexippus plexippus</name>
    <dbReference type="NCBI Taxonomy" id="278856"/>
    <lineage>
        <taxon>Eukaryota</taxon>
        <taxon>Metazoa</taxon>
        <taxon>Ecdysozoa</taxon>
        <taxon>Arthropoda</taxon>
        <taxon>Hexapoda</taxon>
        <taxon>Insecta</taxon>
        <taxon>Pterygota</taxon>
        <taxon>Neoptera</taxon>
        <taxon>Endopterygota</taxon>
        <taxon>Lepidoptera</taxon>
        <taxon>Glossata</taxon>
        <taxon>Ditrysia</taxon>
        <taxon>Papilionoidea</taxon>
        <taxon>Nymphalidae</taxon>
        <taxon>Danainae</taxon>
        <taxon>Danaini</taxon>
        <taxon>Danaina</taxon>
        <taxon>Danaus</taxon>
        <taxon>Danaus</taxon>
    </lineage>
</organism>
<dbReference type="InterPro" id="IPR010596">
    <property type="entry name" value="Methuselah_N_dom"/>
</dbReference>
<sequence length="142" mass="16536">MLKLIILFLLVSISVCEVCDVSIDITNGTLLRNGDIVHNDFKYTKNEYFKRGNSIRGCICNKKRCLLKCCPFGYGYDMRLKECVATSRAFEPPVYDNYANLQNIKITEYFHFNFSKPRCATDEIRVEIKQVFTDIHLTKVSW</sequence>
<dbReference type="GO" id="GO:0004930">
    <property type="term" value="F:G protein-coupled receptor activity"/>
    <property type="evidence" value="ECO:0007669"/>
    <property type="project" value="UniProtKB-KW"/>
</dbReference>
<dbReference type="Proteomes" id="UP000007151">
    <property type="component" value="Unassembled WGS sequence"/>
</dbReference>
<comment type="similarity">
    <text evidence="2">Belongs to the G-protein coupled receptor 2 family. Mth subfamily.</text>
</comment>
<evidence type="ECO:0000256" key="3">
    <source>
        <dbReference type="ARBA" id="ARBA00022692"/>
    </source>
</evidence>
<reference evidence="10 11" key="1">
    <citation type="journal article" date="2011" name="Cell">
        <title>The monarch butterfly genome yields insights into long-distance migration.</title>
        <authorList>
            <person name="Zhan S."/>
            <person name="Merlin C."/>
            <person name="Boore J.L."/>
            <person name="Reppert S.M."/>
        </authorList>
    </citation>
    <scope>NUCLEOTIDE SEQUENCE [LARGE SCALE GENOMIC DNA]</scope>
    <source>
        <strain evidence="10">F-2</strain>
    </source>
</reference>
<evidence type="ECO:0000256" key="5">
    <source>
        <dbReference type="ARBA" id="ARBA00023040"/>
    </source>
</evidence>
<keyword evidence="6" id="KW-0675">Receptor</keyword>
<keyword evidence="7" id="KW-0807">Transducer</keyword>